<gene>
    <name evidence="2" type="ORF">UBRO2_02112</name>
    <name evidence="1" type="ORF">UBRO_02992</name>
</gene>
<dbReference type="SUPFAM" id="SSF52821">
    <property type="entry name" value="Rhodanese/Cell cycle control phosphatase"/>
    <property type="match status" value="1"/>
</dbReference>
<dbReference type="Proteomes" id="UP000179920">
    <property type="component" value="Chromosome IV"/>
</dbReference>
<evidence type="ECO:0000313" key="4">
    <source>
        <dbReference type="Proteomes" id="UP000658997"/>
    </source>
</evidence>
<proteinExistence type="predicted"/>
<dbReference type="InterPro" id="IPR029063">
    <property type="entry name" value="SAM-dependent_MTases_sf"/>
</dbReference>
<evidence type="ECO:0000313" key="1">
    <source>
        <dbReference type="EMBL" id="SAM81434.1"/>
    </source>
</evidence>
<evidence type="ECO:0008006" key="5">
    <source>
        <dbReference type="Google" id="ProtNLM"/>
    </source>
</evidence>
<evidence type="ECO:0000313" key="3">
    <source>
        <dbReference type="Proteomes" id="UP000179920"/>
    </source>
</evidence>
<dbReference type="AlphaFoldDB" id="A0A1K0GNK8"/>
<reference evidence="1" key="1">
    <citation type="submission" date="2016-04" db="EMBL/GenBank/DDBJ databases">
        <authorList>
            <person name="Evans L.H."/>
            <person name="Alamgir A."/>
            <person name="Owens N."/>
            <person name="Weber N.D."/>
            <person name="Virtaneva K."/>
            <person name="Barbian K."/>
            <person name="Babar A."/>
            <person name="Rosenke K."/>
        </authorList>
    </citation>
    <scope>NUCLEOTIDE SEQUENCE</scope>
    <source>
        <strain evidence="1">UB2112</strain>
    </source>
</reference>
<evidence type="ECO:0000313" key="2">
    <source>
        <dbReference type="EMBL" id="SYW77920.1"/>
    </source>
</evidence>
<protein>
    <recommendedName>
        <fullName evidence="5">Rhodanese domain-containing protein</fullName>
    </recommendedName>
</protein>
<sequence>MSALDHVAEQKYMIASSAGLVNPLWPYFSLEEPRLVLDVRSDSAFHQAHLANSYHIYPIAELKSRYSYLPPRNVPFLVIADQDQRHQVAEAFASTPAARLIYLLEATPTSSFQSTKVNREAFFASAQQCGLLRTSGSHQDRITATHSDDMPNLLFRPSPAVQRTVLNLESSHSTAHTLRVLDLGCGAARDLAWILHASRSRISPCSWIGVGVDNWKAALSRAQLLMEDLCLTSEERKPRCESMLWAKCSDAGYLDPLVGSGKGKSVLSPEDDAELWQRHVALGLEALLPVSTAQSQESEDVRERGFDLILSIRFHPRSLLPRLSSLVRTSGIVLLSHFVTLSPTERFIAAEAHPEAILDYESPPHEGRIQPGEVEALVERWNKLVEAGCKWVVAEELLEPIEDRRIIKSIALRKVAM</sequence>
<dbReference type="Gene3D" id="3.40.250.10">
    <property type="entry name" value="Rhodanese-like domain"/>
    <property type="match status" value="1"/>
</dbReference>
<dbReference type="EMBL" id="LT558120">
    <property type="protein sequence ID" value="SAM81434.1"/>
    <property type="molecule type" value="Genomic_DNA"/>
</dbReference>
<name>A0A1K0GNK8_9BASI</name>
<dbReference type="EMBL" id="ULHB01000030">
    <property type="protein sequence ID" value="SYW77920.1"/>
    <property type="molecule type" value="Genomic_DNA"/>
</dbReference>
<dbReference type="SUPFAM" id="SSF53335">
    <property type="entry name" value="S-adenosyl-L-methionine-dependent methyltransferases"/>
    <property type="match status" value="1"/>
</dbReference>
<accession>A0A1K0GNK8</accession>
<dbReference type="Gene3D" id="3.40.50.150">
    <property type="entry name" value="Vaccinia Virus protein VP39"/>
    <property type="match status" value="1"/>
</dbReference>
<dbReference type="OrthoDB" id="74240at2759"/>
<reference evidence="3" key="2">
    <citation type="submission" date="2016-04" db="EMBL/GenBank/DDBJ databases">
        <authorList>
            <person name="Guldener U."/>
            <person name="Guldener U."/>
        </authorList>
    </citation>
    <scope>NUCLEOTIDE SEQUENCE [LARGE SCALE GENOMIC DNA]</scope>
    <source>
        <strain evidence="3">UB2112</strain>
    </source>
</reference>
<dbReference type="InterPro" id="IPR036873">
    <property type="entry name" value="Rhodanese-like_dom_sf"/>
</dbReference>
<keyword evidence="4" id="KW-1185">Reference proteome</keyword>
<reference evidence="2" key="3">
    <citation type="submission" date="2018-08" db="EMBL/GenBank/DDBJ databases">
        <authorList>
            <person name="Guldener U."/>
        </authorList>
    </citation>
    <scope>NUCLEOTIDE SEQUENCE</scope>
    <source>
        <strain evidence="2">UB2</strain>
    </source>
</reference>
<dbReference type="CDD" id="cd00158">
    <property type="entry name" value="RHOD"/>
    <property type="match status" value="1"/>
</dbReference>
<organism evidence="1 3">
    <name type="scientific">Ustilago bromivora</name>
    <dbReference type="NCBI Taxonomy" id="307758"/>
    <lineage>
        <taxon>Eukaryota</taxon>
        <taxon>Fungi</taxon>
        <taxon>Dikarya</taxon>
        <taxon>Basidiomycota</taxon>
        <taxon>Ustilaginomycotina</taxon>
        <taxon>Ustilaginomycetes</taxon>
        <taxon>Ustilaginales</taxon>
        <taxon>Ustilaginaceae</taxon>
        <taxon>Ustilago</taxon>
    </lineage>
</organism>
<dbReference type="Proteomes" id="UP000658997">
    <property type="component" value="Unassembled WGS sequence"/>
</dbReference>